<keyword evidence="2" id="KW-0812">Transmembrane</keyword>
<accession>B8BWR5</accession>
<evidence type="ECO:0000256" key="1">
    <source>
        <dbReference type="SAM" id="MobiDB-lite"/>
    </source>
</evidence>
<evidence type="ECO:0008006" key="6">
    <source>
        <dbReference type="Google" id="ProtNLM"/>
    </source>
</evidence>
<keyword evidence="5" id="KW-1185">Reference proteome</keyword>
<feature type="chain" id="PRO_5002866032" description="EF-hand domain-containing protein" evidence="3">
    <location>
        <begin position="23"/>
        <end position="623"/>
    </location>
</feature>
<feature type="compositionally biased region" description="Low complexity" evidence="1">
    <location>
        <begin position="468"/>
        <end position="482"/>
    </location>
</feature>
<feature type="region of interest" description="Disordered" evidence="1">
    <location>
        <begin position="162"/>
        <end position="197"/>
    </location>
</feature>
<evidence type="ECO:0000313" key="4">
    <source>
        <dbReference type="EMBL" id="EED94080.1"/>
    </source>
</evidence>
<feature type="region of interest" description="Disordered" evidence="1">
    <location>
        <begin position="468"/>
        <end position="489"/>
    </location>
</feature>
<reference evidence="4 5" key="2">
    <citation type="journal article" date="2008" name="Nature">
        <title>The Phaeodactylum genome reveals the evolutionary history of diatom genomes.</title>
        <authorList>
            <person name="Bowler C."/>
            <person name="Allen A.E."/>
            <person name="Badger J.H."/>
            <person name="Grimwood J."/>
            <person name="Jabbari K."/>
            <person name="Kuo A."/>
            <person name="Maheswari U."/>
            <person name="Martens C."/>
            <person name="Maumus F."/>
            <person name="Otillar R.P."/>
            <person name="Rayko E."/>
            <person name="Salamov A."/>
            <person name="Vandepoele K."/>
            <person name="Beszteri B."/>
            <person name="Gruber A."/>
            <person name="Heijde M."/>
            <person name="Katinka M."/>
            <person name="Mock T."/>
            <person name="Valentin K."/>
            <person name="Verret F."/>
            <person name="Berges J.A."/>
            <person name="Brownlee C."/>
            <person name="Cadoret J.P."/>
            <person name="Chiovitti A."/>
            <person name="Choi C.J."/>
            <person name="Coesel S."/>
            <person name="De Martino A."/>
            <person name="Detter J.C."/>
            <person name="Durkin C."/>
            <person name="Falciatore A."/>
            <person name="Fournet J."/>
            <person name="Haruta M."/>
            <person name="Huysman M.J."/>
            <person name="Jenkins B.D."/>
            <person name="Jiroutova K."/>
            <person name="Jorgensen R.E."/>
            <person name="Joubert Y."/>
            <person name="Kaplan A."/>
            <person name="Kroger N."/>
            <person name="Kroth P.G."/>
            <person name="La Roche J."/>
            <person name="Lindquist E."/>
            <person name="Lommer M."/>
            <person name="Martin-Jezequel V."/>
            <person name="Lopez P.J."/>
            <person name="Lucas S."/>
            <person name="Mangogna M."/>
            <person name="McGinnis K."/>
            <person name="Medlin L.K."/>
            <person name="Montsant A."/>
            <person name="Oudot-Le Secq M.P."/>
            <person name="Napoli C."/>
            <person name="Obornik M."/>
            <person name="Parker M.S."/>
            <person name="Petit J.L."/>
            <person name="Porcel B.M."/>
            <person name="Poulsen N."/>
            <person name="Robison M."/>
            <person name="Rychlewski L."/>
            <person name="Rynearson T.A."/>
            <person name="Schmutz J."/>
            <person name="Shapiro H."/>
            <person name="Siaut M."/>
            <person name="Stanley M."/>
            <person name="Sussman M.R."/>
            <person name="Taylor A.R."/>
            <person name="Vardi A."/>
            <person name="von Dassow P."/>
            <person name="Vyverman W."/>
            <person name="Willis A."/>
            <person name="Wyrwicz L.S."/>
            <person name="Rokhsar D.S."/>
            <person name="Weissenbach J."/>
            <person name="Armbrust E.V."/>
            <person name="Green B.R."/>
            <person name="Van de Peer Y."/>
            <person name="Grigoriev I.V."/>
        </authorList>
    </citation>
    <scope>NUCLEOTIDE SEQUENCE [LARGE SCALE GENOMIC DNA]</scope>
    <source>
        <strain evidence="4 5">CCMP1335</strain>
    </source>
</reference>
<feature type="compositionally biased region" description="Low complexity" evidence="1">
    <location>
        <begin position="167"/>
        <end position="177"/>
    </location>
</feature>
<dbReference type="RefSeq" id="XP_002288644.1">
    <property type="nucleotide sequence ID" value="XM_002288608.1"/>
</dbReference>
<gene>
    <name evidence="4" type="ORF">THAPSDRAFT_21587</name>
</gene>
<dbReference type="AlphaFoldDB" id="B8BWR5"/>
<reference evidence="4 5" key="1">
    <citation type="journal article" date="2004" name="Science">
        <title>The genome of the diatom Thalassiosira pseudonana: ecology, evolution, and metabolism.</title>
        <authorList>
            <person name="Armbrust E.V."/>
            <person name="Berges J.A."/>
            <person name="Bowler C."/>
            <person name="Green B.R."/>
            <person name="Martinez D."/>
            <person name="Putnam N.H."/>
            <person name="Zhou S."/>
            <person name="Allen A.E."/>
            <person name="Apt K.E."/>
            <person name="Bechner M."/>
            <person name="Brzezinski M.A."/>
            <person name="Chaal B.K."/>
            <person name="Chiovitti A."/>
            <person name="Davis A.K."/>
            <person name="Demarest M.S."/>
            <person name="Detter J.C."/>
            <person name="Glavina T."/>
            <person name="Goodstein D."/>
            <person name="Hadi M.Z."/>
            <person name="Hellsten U."/>
            <person name="Hildebrand M."/>
            <person name="Jenkins B.D."/>
            <person name="Jurka J."/>
            <person name="Kapitonov V.V."/>
            <person name="Kroger N."/>
            <person name="Lau W.W."/>
            <person name="Lane T.W."/>
            <person name="Larimer F.W."/>
            <person name="Lippmeier J.C."/>
            <person name="Lucas S."/>
            <person name="Medina M."/>
            <person name="Montsant A."/>
            <person name="Obornik M."/>
            <person name="Parker M.S."/>
            <person name="Palenik B."/>
            <person name="Pazour G.J."/>
            <person name="Richardson P.M."/>
            <person name="Rynearson T.A."/>
            <person name="Saito M.A."/>
            <person name="Schwartz D.C."/>
            <person name="Thamatrakoln K."/>
            <person name="Valentin K."/>
            <person name="Vardi A."/>
            <person name="Wilkerson F.P."/>
            <person name="Rokhsar D.S."/>
        </authorList>
    </citation>
    <scope>NUCLEOTIDE SEQUENCE [LARGE SCALE GENOMIC DNA]</scope>
    <source>
        <strain evidence="4 5">CCMP1335</strain>
    </source>
</reference>
<evidence type="ECO:0000256" key="3">
    <source>
        <dbReference type="SAM" id="SignalP"/>
    </source>
</evidence>
<dbReference type="PaxDb" id="35128-Thaps21587"/>
<keyword evidence="2" id="KW-0472">Membrane</keyword>
<sequence length="623" mass="67256">MIPLSSSIPLLLLLMHPSSATSQKLLRRSGVDIKRCHTNLLIADSSSADGSNNDGYLSQSEFLAFVRLSSNGQIATNQYGVSISFFNMLPPELIGVYNYFACGDERYGCPSIEGIDISGIGLQINEAFYVGGDDADAEKSEQQSTFLYDLCRDTEMVLEDVLGSDTPSSWGPSAPSSSDEDKSDGKQTVTRPSSADPLFTGTVSVDFDYEIMNNVGVNAQSIMNSMMDEVLTATSSLVKSVMEKAFDSSQNSSGTGIFKGDDGDVTVVNYEKGSVQTYSKSGGTPIGRRHLQVACVDNSLQVHEIEDIECIEGTLLNGNTLCQKIYASVQLMLINELIPNAEESFRTGLDNALDGKAFVFAEDSSVNNASVETAASPASNATEEIKETLGWMVPVLASCSAIGVALALLAVATRRSNGKGTMHVSHKVLDDDVFIGELMKIDGDAYPRQQSQKDIEHGIVRGLADSVTSSNSDVSLSSHNSTGSSEEVTIQDERVKMGTNKSNVRAPNPFLDDSSYDSGDGVEWLETVAEESQCEDFSCAESIVCYCYDSQSLISDMESSILSGVNGVGDGIVQSNIRGEVEALIRLVVPQEVDHIDEMMIQFHGREEELLEQLKIMYYATLH</sequence>
<feature type="transmembrane region" description="Helical" evidence="2">
    <location>
        <begin position="389"/>
        <end position="412"/>
    </location>
</feature>
<dbReference type="HOGENOM" id="CLU_439124_0_0_1"/>
<dbReference type="InParanoid" id="B8BWR5"/>
<keyword evidence="3" id="KW-0732">Signal</keyword>
<proteinExistence type="predicted"/>
<feature type="signal peptide" evidence="3">
    <location>
        <begin position="1"/>
        <end position="22"/>
    </location>
</feature>
<dbReference type="KEGG" id="tps:THAPSDRAFT_21587"/>
<name>B8BWR5_THAPS</name>
<evidence type="ECO:0000256" key="2">
    <source>
        <dbReference type="SAM" id="Phobius"/>
    </source>
</evidence>
<organism evidence="4 5">
    <name type="scientific">Thalassiosira pseudonana</name>
    <name type="common">Marine diatom</name>
    <name type="synonym">Cyclotella nana</name>
    <dbReference type="NCBI Taxonomy" id="35128"/>
    <lineage>
        <taxon>Eukaryota</taxon>
        <taxon>Sar</taxon>
        <taxon>Stramenopiles</taxon>
        <taxon>Ochrophyta</taxon>
        <taxon>Bacillariophyta</taxon>
        <taxon>Coscinodiscophyceae</taxon>
        <taxon>Thalassiosirophycidae</taxon>
        <taxon>Thalassiosirales</taxon>
        <taxon>Thalassiosiraceae</taxon>
        <taxon>Thalassiosira</taxon>
    </lineage>
</organism>
<keyword evidence="2" id="KW-1133">Transmembrane helix</keyword>
<dbReference type="Proteomes" id="UP000001449">
    <property type="component" value="Chromosome 3"/>
</dbReference>
<protein>
    <recommendedName>
        <fullName evidence="6">EF-hand domain-containing protein</fullName>
    </recommendedName>
</protein>
<dbReference type="GeneID" id="7452786"/>
<dbReference type="EMBL" id="CM000640">
    <property type="protein sequence ID" value="EED94080.1"/>
    <property type="molecule type" value="Genomic_DNA"/>
</dbReference>
<evidence type="ECO:0000313" key="5">
    <source>
        <dbReference type="Proteomes" id="UP000001449"/>
    </source>
</evidence>